<feature type="coiled-coil region" evidence="1">
    <location>
        <begin position="60"/>
        <end position="104"/>
    </location>
</feature>
<protein>
    <submittedName>
        <fullName evidence="2">Uncharacterized protein</fullName>
    </submittedName>
</protein>
<dbReference type="EMBL" id="JACGCI010000072">
    <property type="protein sequence ID" value="KAF6748298.1"/>
    <property type="molecule type" value="Genomic_DNA"/>
</dbReference>
<accession>A0A8H6HM43</accession>
<dbReference type="AlphaFoldDB" id="A0A8H6HM43"/>
<organism evidence="2 3">
    <name type="scientific">Ephemerocybe angulata</name>
    <dbReference type="NCBI Taxonomy" id="980116"/>
    <lineage>
        <taxon>Eukaryota</taxon>
        <taxon>Fungi</taxon>
        <taxon>Dikarya</taxon>
        <taxon>Basidiomycota</taxon>
        <taxon>Agaricomycotina</taxon>
        <taxon>Agaricomycetes</taxon>
        <taxon>Agaricomycetidae</taxon>
        <taxon>Agaricales</taxon>
        <taxon>Agaricineae</taxon>
        <taxon>Psathyrellaceae</taxon>
        <taxon>Ephemerocybe</taxon>
    </lineage>
</organism>
<dbReference type="OrthoDB" id="3037913at2759"/>
<keyword evidence="3" id="KW-1185">Reference proteome</keyword>
<proteinExistence type="predicted"/>
<evidence type="ECO:0000256" key="1">
    <source>
        <dbReference type="SAM" id="Coils"/>
    </source>
</evidence>
<reference evidence="2 3" key="1">
    <citation type="submission" date="2020-07" db="EMBL/GenBank/DDBJ databases">
        <title>Comparative genomics of pyrophilous fungi reveals a link between fire events and developmental genes.</title>
        <authorList>
            <consortium name="DOE Joint Genome Institute"/>
            <person name="Steindorff A.S."/>
            <person name="Carver A."/>
            <person name="Calhoun S."/>
            <person name="Stillman K."/>
            <person name="Liu H."/>
            <person name="Lipzen A."/>
            <person name="Pangilinan J."/>
            <person name="Labutti K."/>
            <person name="Bruns T.D."/>
            <person name="Grigoriev I.V."/>
        </authorList>
    </citation>
    <scope>NUCLEOTIDE SEQUENCE [LARGE SCALE GENOMIC DNA]</scope>
    <source>
        <strain evidence="2 3">CBS 144469</strain>
    </source>
</reference>
<evidence type="ECO:0000313" key="2">
    <source>
        <dbReference type="EMBL" id="KAF6748298.1"/>
    </source>
</evidence>
<keyword evidence="1" id="KW-0175">Coiled coil</keyword>
<gene>
    <name evidence="2" type="ORF">DFP72DRAFT_1074352</name>
</gene>
<dbReference type="Proteomes" id="UP000521943">
    <property type="component" value="Unassembled WGS sequence"/>
</dbReference>
<name>A0A8H6HM43_9AGAR</name>
<sequence length="314" mass="35813">MAEGDIDITANAPDFSTDAHRVLREAMKASLPDASEAAIIASLKAVWVAQEKEKMETRARQRRAEEVAAAERARARKEEEERLLEVERKEREQARKEEEKKNKLKYVPVATGVAIPDDIQLDFPPAVLRRMRDHPSKIVPYWHFTDEGMRAGARDLTLADDGVLKAKGNEVDGFTFLVGESGGGKGLVAKKKDDELTFDEWTVATQRFVLAMRQVGWQEDRVLMFARHFVAIQTHPWRVEVDAYGDKKHALLIYAARQRVIWHMRLEQGISPIEDISEWNKEALQRAKEEAYDRRRNRVDAAVDVRVSQLVGSS</sequence>
<comment type="caution">
    <text evidence="2">The sequence shown here is derived from an EMBL/GenBank/DDBJ whole genome shotgun (WGS) entry which is preliminary data.</text>
</comment>
<evidence type="ECO:0000313" key="3">
    <source>
        <dbReference type="Proteomes" id="UP000521943"/>
    </source>
</evidence>